<dbReference type="PANTHER" id="PTHR39087">
    <property type="entry name" value="UPF0104 MEMBRANE PROTEIN MJ1595"/>
    <property type="match status" value="1"/>
</dbReference>
<feature type="transmembrane region" description="Helical" evidence="7">
    <location>
        <begin position="91"/>
        <end position="113"/>
    </location>
</feature>
<evidence type="ECO:0000313" key="8">
    <source>
        <dbReference type="EMBL" id="AXI81528.1"/>
    </source>
</evidence>
<evidence type="ECO:0000256" key="1">
    <source>
        <dbReference type="ARBA" id="ARBA00004651"/>
    </source>
</evidence>
<evidence type="ECO:0000256" key="6">
    <source>
        <dbReference type="SAM" id="MobiDB-lite"/>
    </source>
</evidence>
<feature type="transmembrane region" description="Helical" evidence="7">
    <location>
        <begin position="828"/>
        <end position="849"/>
    </location>
</feature>
<sequence length="855" mass="90292">MPAHPAPEKVSLVKAADRPVPAARPERPPGGSHVSVDEPLLAARVHRPSDLIRFLAGLLGVIAVFVLANIAQNTTTGIENDITVGATKVPGFFTTVAGFLSSVAVLVVPLAFAVERLIKRDGLRVADGVLAAVLAHGLSLGVDLWVAEAASENIRNALTRIPQPGASLTDPVHGYLAPVIAYMTAVGTASRPRWRIALWAVVIVSGGTELISGYTTPLSLVLTVLLGWAVAYGTLYAIGSPNVRPTGQSLLAGLRKVGFDPVTAHRAPDAPGGTRRYYVVQDDAGPLDIHVIDREQQATGFFYRLWRQLQLRSVAVRRSPQSLREALEQEALIAYAASASGARAPQLIATSELGPDAAILVYEHIGGRTLDHLPDEVVTDALMADFWESVRALHDRRIAHRRLTGESLLRTDGGSGRLVNLSGGDIAAGDLALRMDVAQLLTTFALRIGPERAVATAASVMGPRRVATALPLLQPVGMSRSTRIALRHSNRQHKAEARTQAEAQVTAGEKTQAEVEEELAALNLDLLARIREQVLEMVPEAPVAPVRLQRLKPKTLISFLAGAFAIYLLFSSLGEVKPTQLLAEADWIWALGALGASALSYVAAAMSLTGFVPERLAFGRAVLAQVAGSFVKLVAPAAVGGVALNARYLQKAGVRPVQAAASVGASQLAGLGCHILLLLAFGYVAGNEQTKELTPSRTVIAGLLTVAVLILVVAAIPPVRRWLMSRLRPLFTGVIPRLLDLLQQPTKLATGFGGILLLTVAFVTCLNLSARAFGGELSFAATAVVFLAGNAIGSAVPTPGGVGAIELALTGGLQATGLSYSQAFSAVLLFRLLTLWLPVLPGWACFGYLQRKQAL</sequence>
<dbReference type="Proteomes" id="UP000249340">
    <property type="component" value="Chromosome"/>
</dbReference>
<evidence type="ECO:0000256" key="5">
    <source>
        <dbReference type="ARBA" id="ARBA00023136"/>
    </source>
</evidence>
<name>A0A345T6C3_9ACTN</name>
<comment type="subcellular location">
    <subcellularLocation>
        <location evidence="1">Cell membrane</location>
        <topology evidence="1">Multi-pass membrane protein</topology>
    </subcellularLocation>
</comment>
<dbReference type="GO" id="GO:0005886">
    <property type="term" value="C:plasma membrane"/>
    <property type="evidence" value="ECO:0007669"/>
    <property type="project" value="UniProtKB-SubCell"/>
</dbReference>
<keyword evidence="2" id="KW-1003">Cell membrane</keyword>
<evidence type="ECO:0000256" key="2">
    <source>
        <dbReference type="ARBA" id="ARBA00022475"/>
    </source>
</evidence>
<feature type="transmembrane region" description="Helical" evidence="7">
    <location>
        <begin position="51"/>
        <end position="71"/>
    </location>
</feature>
<dbReference type="PANTHER" id="PTHR39087:SF2">
    <property type="entry name" value="UPF0104 MEMBRANE PROTEIN MJ1595"/>
    <property type="match status" value="1"/>
</dbReference>
<evidence type="ECO:0000256" key="3">
    <source>
        <dbReference type="ARBA" id="ARBA00022692"/>
    </source>
</evidence>
<accession>A0A345T6C3</accession>
<feature type="transmembrane region" description="Helical" evidence="7">
    <location>
        <begin position="777"/>
        <end position="796"/>
    </location>
</feature>
<gene>
    <name evidence="8" type="ORF">C7M71_019885</name>
</gene>
<feature type="transmembrane region" description="Helical" evidence="7">
    <location>
        <begin position="748"/>
        <end position="770"/>
    </location>
</feature>
<proteinExistence type="predicted"/>
<dbReference type="InterPro" id="IPR011009">
    <property type="entry name" value="Kinase-like_dom_sf"/>
</dbReference>
<evidence type="ECO:0000256" key="7">
    <source>
        <dbReference type="SAM" id="Phobius"/>
    </source>
</evidence>
<dbReference type="InterPro" id="IPR022791">
    <property type="entry name" value="L-PG_synthase/AglD"/>
</dbReference>
<keyword evidence="9" id="KW-1185">Reference proteome</keyword>
<keyword evidence="4 7" id="KW-1133">Transmembrane helix</keyword>
<feature type="transmembrane region" description="Helical" evidence="7">
    <location>
        <begin position="587"/>
        <end position="609"/>
    </location>
</feature>
<feature type="transmembrane region" description="Helical" evidence="7">
    <location>
        <begin position="698"/>
        <end position="719"/>
    </location>
</feature>
<feature type="transmembrane region" description="Helical" evidence="7">
    <location>
        <begin position="556"/>
        <end position="575"/>
    </location>
</feature>
<reference evidence="9" key="1">
    <citation type="submission" date="2018-07" db="EMBL/GenBank/DDBJ databases">
        <title>Streptacidiphilus bronchialis DSM 106435 chromosome.</title>
        <authorList>
            <person name="Batra D."/>
            <person name="Gulvik C.A."/>
        </authorList>
    </citation>
    <scope>NUCLEOTIDE SEQUENCE [LARGE SCALE GENOMIC DNA]</scope>
    <source>
        <strain evidence="9">DSM 106435</strain>
    </source>
</reference>
<feature type="transmembrane region" description="Helical" evidence="7">
    <location>
        <begin position="621"/>
        <end position="644"/>
    </location>
</feature>
<protein>
    <submittedName>
        <fullName evidence="8">TIGR00374 family protein</fullName>
    </submittedName>
</protein>
<dbReference type="EMBL" id="CP031264">
    <property type="protein sequence ID" value="AXI81528.1"/>
    <property type="molecule type" value="Genomic_DNA"/>
</dbReference>
<feature type="region of interest" description="Disordered" evidence="6">
    <location>
        <begin position="1"/>
        <end position="35"/>
    </location>
</feature>
<keyword evidence="3 7" id="KW-0812">Transmembrane</keyword>
<dbReference type="KEGG" id="stri:C7M71_019885"/>
<organism evidence="8 9">
    <name type="scientific">Peterkaempfera bronchialis</name>
    <dbReference type="NCBI Taxonomy" id="2126346"/>
    <lineage>
        <taxon>Bacteria</taxon>
        <taxon>Bacillati</taxon>
        <taxon>Actinomycetota</taxon>
        <taxon>Actinomycetes</taxon>
        <taxon>Kitasatosporales</taxon>
        <taxon>Streptomycetaceae</taxon>
        <taxon>Peterkaempfera</taxon>
    </lineage>
</organism>
<dbReference type="SUPFAM" id="SSF56112">
    <property type="entry name" value="Protein kinase-like (PK-like)"/>
    <property type="match status" value="1"/>
</dbReference>
<dbReference type="AlphaFoldDB" id="A0A345T6C3"/>
<feature type="transmembrane region" description="Helical" evidence="7">
    <location>
        <begin position="196"/>
        <end position="214"/>
    </location>
</feature>
<dbReference type="OrthoDB" id="5242664at2"/>
<evidence type="ECO:0000256" key="4">
    <source>
        <dbReference type="ARBA" id="ARBA00022989"/>
    </source>
</evidence>
<dbReference type="Pfam" id="PF03706">
    <property type="entry name" value="LPG_synthase_TM"/>
    <property type="match status" value="1"/>
</dbReference>
<feature type="transmembrane region" description="Helical" evidence="7">
    <location>
        <begin position="664"/>
        <end position="686"/>
    </location>
</feature>
<evidence type="ECO:0000313" key="9">
    <source>
        <dbReference type="Proteomes" id="UP000249340"/>
    </source>
</evidence>
<keyword evidence="5 7" id="KW-0472">Membrane</keyword>
<feature type="transmembrane region" description="Helical" evidence="7">
    <location>
        <begin position="220"/>
        <end position="239"/>
    </location>
</feature>